<dbReference type="SUPFAM" id="SSF51445">
    <property type="entry name" value="(Trans)glycosidases"/>
    <property type="match status" value="1"/>
</dbReference>
<feature type="domain" description="Glycoside hydrolase family 29 N-terminal" evidence="8">
    <location>
        <begin position="321"/>
        <end position="685"/>
    </location>
</feature>
<organism evidence="9 10">
    <name type="scientific">Saccharata proteae CBS 121410</name>
    <dbReference type="NCBI Taxonomy" id="1314787"/>
    <lineage>
        <taxon>Eukaryota</taxon>
        <taxon>Fungi</taxon>
        <taxon>Dikarya</taxon>
        <taxon>Ascomycota</taxon>
        <taxon>Pezizomycotina</taxon>
        <taxon>Dothideomycetes</taxon>
        <taxon>Dothideomycetes incertae sedis</taxon>
        <taxon>Botryosphaeriales</taxon>
        <taxon>Saccharataceae</taxon>
        <taxon>Saccharata</taxon>
    </lineage>
</organism>
<evidence type="ECO:0000256" key="5">
    <source>
        <dbReference type="ARBA" id="ARBA00022801"/>
    </source>
</evidence>
<dbReference type="InterPro" id="IPR017853">
    <property type="entry name" value="GH"/>
</dbReference>
<evidence type="ECO:0000259" key="8">
    <source>
        <dbReference type="Pfam" id="PF01120"/>
    </source>
</evidence>
<dbReference type="EC" id="3.2.1.51" evidence="3"/>
<dbReference type="PRINTS" id="PR00741">
    <property type="entry name" value="GLHYDRLASE29"/>
</dbReference>
<dbReference type="InterPro" id="IPR016286">
    <property type="entry name" value="FUC_metazoa-typ"/>
</dbReference>
<evidence type="ECO:0000313" key="9">
    <source>
        <dbReference type="EMBL" id="KAF2091496.1"/>
    </source>
</evidence>
<comment type="caution">
    <text evidence="9">The sequence shown here is derived from an EMBL/GenBank/DDBJ whole genome shotgun (WGS) entry which is preliminary data.</text>
</comment>
<proteinExistence type="inferred from homology"/>
<dbReference type="Gene3D" id="3.20.20.80">
    <property type="entry name" value="Glycosidases"/>
    <property type="match status" value="1"/>
</dbReference>
<evidence type="ECO:0000256" key="3">
    <source>
        <dbReference type="ARBA" id="ARBA00012662"/>
    </source>
</evidence>
<dbReference type="InterPro" id="IPR000933">
    <property type="entry name" value="Glyco_hydro_29"/>
</dbReference>
<dbReference type="AlphaFoldDB" id="A0A9P4LYE1"/>
<dbReference type="OrthoDB" id="6039950at2759"/>
<feature type="chain" id="PRO_5040389480" description="alpha-L-fucosidase" evidence="7">
    <location>
        <begin position="20"/>
        <end position="781"/>
    </location>
</feature>
<keyword evidence="10" id="KW-1185">Reference proteome</keyword>
<dbReference type="Gene3D" id="2.60.40.1180">
    <property type="entry name" value="Golgi alpha-mannosidase II"/>
    <property type="match status" value="1"/>
</dbReference>
<dbReference type="InterPro" id="IPR013780">
    <property type="entry name" value="Glyco_hydro_b"/>
</dbReference>
<keyword evidence="4 7" id="KW-0732">Signal</keyword>
<dbReference type="GO" id="GO:0004560">
    <property type="term" value="F:alpha-L-fucosidase activity"/>
    <property type="evidence" value="ECO:0007669"/>
    <property type="project" value="UniProtKB-EC"/>
</dbReference>
<protein>
    <recommendedName>
        <fullName evidence="3">alpha-L-fucosidase</fullName>
        <ecNumber evidence="3">3.2.1.51</ecNumber>
    </recommendedName>
</protein>
<dbReference type="PANTHER" id="PTHR10030:SF37">
    <property type="entry name" value="ALPHA-L-FUCOSIDASE-RELATED"/>
    <property type="match status" value="1"/>
</dbReference>
<feature type="signal peptide" evidence="7">
    <location>
        <begin position="1"/>
        <end position="19"/>
    </location>
</feature>
<dbReference type="SMART" id="SM00812">
    <property type="entry name" value="Alpha_L_fucos"/>
    <property type="match status" value="1"/>
</dbReference>
<evidence type="ECO:0000256" key="4">
    <source>
        <dbReference type="ARBA" id="ARBA00022729"/>
    </source>
</evidence>
<comment type="similarity">
    <text evidence="2">Belongs to the glycosyl hydrolase 29 family.</text>
</comment>
<evidence type="ECO:0000256" key="7">
    <source>
        <dbReference type="SAM" id="SignalP"/>
    </source>
</evidence>
<keyword evidence="6" id="KW-0326">Glycosidase</keyword>
<evidence type="ECO:0000256" key="6">
    <source>
        <dbReference type="ARBA" id="ARBA00023295"/>
    </source>
</evidence>
<name>A0A9P4LYE1_9PEZI</name>
<evidence type="ECO:0000313" key="10">
    <source>
        <dbReference type="Proteomes" id="UP000799776"/>
    </source>
</evidence>
<comment type="function">
    <text evidence="1">Alpha-L-fucosidase is responsible for hydrolyzing the alpha-1,6-linked fucose joined to the reducing-end N-acetylglucosamine of the carbohydrate moieties of glycoproteins.</text>
</comment>
<sequence>MSFRLLIVGVLTTALGIVAAPNGRRDIAPLAKSISIQLDQHVNNRAFGSVPGEADFDGSQESYPVTTWNFEGSYTSSATGIDYSTHHEQGWNSSDNIICDGQVIEVPADNYLSAQLLIASDLRDTIVSANFTFEYADNTTSTSEVRAEPWWAFLTLYKGEIIMPFRYTSNDTNTNTTHIYEWTVPLDPAKRLTSITFPQTTNVTTGRMHVFALSLGRTSGVQVQNVRATQKQGEIKSQVVEVTVNNAGPDWVHGAGITVSLDAPGVQTVKPGKIKRLRPGDQKKVNVEVIGSANHTTAIVALSSSNGTTKFEYPGMDFGLKNYTESLDSLTLHESPDWFNDAKFGIMIHWGVYAVPGWGNSTPYEVYAEWHWWYSHHRAADKADTYDYDLRTFGPSTVYDDFFQNFTAANYDPKAWVDLFSDAGAQYFVVTTKHHDGFALFDTKQTSNRNSLQYGPKRDLLRELFDAAKTYQPHLHRGTYFSLPEWYNPDFAPYGFAQTTGNASTSWPGILATNPYTGAPEPYTGRIPVTDFITDVMVPQQEILAYDYGTDIMWCDCGAANGTAAFAAKWFNSAAAQGRGVAMNSRCGIPQGADFDTPEYTTFSAVSPRKWESNQGMDPFSYGYNRATPDEAYMNASTIVASLVDMVAKNGNFLLDIGPKADGSVVDVEARHLREAGTWIKRFGEAVFNTTYWFVTPEVQGARFTQTEDAFYVLFLDEPVAGERVYVEAPLPVLEGDVVEVLGEGLVVEWEREGSGVSFVWPKEMKGKGEYCWVLKIQYAA</sequence>
<dbReference type="EMBL" id="ML978711">
    <property type="protein sequence ID" value="KAF2091496.1"/>
    <property type="molecule type" value="Genomic_DNA"/>
</dbReference>
<keyword evidence="5 9" id="KW-0378">Hydrolase</keyword>
<dbReference type="GO" id="GO:0006004">
    <property type="term" value="P:fucose metabolic process"/>
    <property type="evidence" value="ECO:0007669"/>
    <property type="project" value="InterPro"/>
</dbReference>
<accession>A0A9P4LYE1</accession>
<dbReference type="GO" id="GO:0016139">
    <property type="term" value="P:glycoside catabolic process"/>
    <property type="evidence" value="ECO:0007669"/>
    <property type="project" value="TreeGrafter"/>
</dbReference>
<evidence type="ECO:0000256" key="1">
    <source>
        <dbReference type="ARBA" id="ARBA00004071"/>
    </source>
</evidence>
<gene>
    <name evidence="9" type="ORF">K490DRAFT_70324</name>
</gene>
<reference evidence="9" key="1">
    <citation type="journal article" date="2020" name="Stud. Mycol.">
        <title>101 Dothideomycetes genomes: a test case for predicting lifestyles and emergence of pathogens.</title>
        <authorList>
            <person name="Haridas S."/>
            <person name="Albert R."/>
            <person name="Binder M."/>
            <person name="Bloem J."/>
            <person name="Labutti K."/>
            <person name="Salamov A."/>
            <person name="Andreopoulos B."/>
            <person name="Baker S."/>
            <person name="Barry K."/>
            <person name="Bills G."/>
            <person name="Bluhm B."/>
            <person name="Cannon C."/>
            <person name="Castanera R."/>
            <person name="Culley D."/>
            <person name="Daum C."/>
            <person name="Ezra D."/>
            <person name="Gonzalez J."/>
            <person name="Henrissat B."/>
            <person name="Kuo A."/>
            <person name="Liang C."/>
            <person name="Lipzen A."/>
            <person name="Lutzoni F."/>
            <person name="Magnuson J."/>
            <person name="Mondo S."/>
            <person name="Nolan M."/>
            <person name="Ohm R."/>
            <person name="Pangilinan J."/>
            <person name="Park H.-J."/>
            <person name="Ramirez L."/>
            <person name="Alfaro M."/>
            <person name="Sun H."/>
            <person name="Tritt A."/>
            <person name="Yoshinaga Y."/>
            <person name="Zwiers L.-H."/>
            <person name="Turgeon B."/>
            <person name="Goodwin S."/>
            <person name="Spatafora J."/>
            <person name="Crous P."/>
            <person name="Grigoriev I."/>
        </authorList>
    </citation>
    <scope>NUCLEOTIDE SEQUENCE</scope>
    <source>
        <strain evidence="9">CBS 121410</strain>
    </source>
</reference>
<dbReference type="Pfam" id="PF01120">
    <property type="entry name" value="Alpha_L_fucos"/>
    <property type="match status" value="1"/>
</dbReference>
<dbReference type="PANTHER" id="PTHR10030">
    <property type="entry name" value="ALPHA-L-FUCOSIDASE"/>
    <property type="match status" value="1"/>
</dbReference>
<dbReference type="Proteomes" id="UP000799776">
    <property type="component" value="Unassembled WGS sequence"/>
</dbReference>
<dbReference type="InterPro" id="IPR057739">
    <property type="entry name" value="Glyco_hydro_29_N"/>
</dbReference>
<evidence type="ECO:0000256" key="2">
    <source>
        <dbReference type="ARBA" id="ARBA00007951"/>
    </source>
</evidence>